<dbReference type="OrthoDB" id="10030726at2759"/>
<name>A0A814L903_9BILA</name>
<dbReference type="PANTHER" id="PTHR37984:SF15">
    <property type="entry name" value="INTEGRASE CATALYTIC DOMAIN-CONTAINING PROTEIN"/>
    <property type="match status" value="1"/>
</dbReference>
<dbReference type="PANTHER" id="PTHR37984">
    <property type="entry name" value="PROTEIN CBG26694"/>
    <property type="match status" value="1"/>
</dbReference>
<feature type="domain" description="Integrase catalytic" evidence="1">
    <location>
        <begin position="1"/>
        <end position="137"/>
    </location>
</feature>
<dbReference type="SUPFAM" id="SSF53098">
    <property type="entry name" value="Ribonuclease H-like"/>
    <property type="match status" value="1"/>
</dbReference>
<evidence type="ECO:0000313" key="3">
    <source>
        <dbReference type="Proteomes" id="UP000663879"/>
    </source>
</evidence>
<organism evidence="2 3">
    <name type="scientific">Brachionus calyciflorus</name>
    <dbReference type="NCBI Taxonomy" id="104777"/>
    <lineage>
        <taxon>Eukaryota</taxon>
        <taxon>Metazoa</taxon>
        <taxon>Spiralia</taxon>
        <taxon>Gnathifera</taxon>
        <taxon>Rotifera</taxon>
        <taxon>Eurotatoria</taxon>
        <taxon>Monogononta</taxon>
        <taxon>Pseudotrocha</taxon>
        <taxon>Ploima</taxon>
        <taxon>Brachionidae</taxon>
        <taxon>Brachionus</taxon>
    </lineage>
</organism>
<evidence type="ECO:0000259" key="1">
    <source>
        <dbReference type="PROSITE" id="PS50994"/>
    </source>
</evidence>
<dbReference type="InterPro" id="IPR012337">
    <property type="entry name" value="RNaseH-like_sf"/>
</dbReference>
<dbReference type="GO" id="GO:0003676">
    <property type="term" value="F:nucleic acid binding"/>
    <property type="evidence" value="ECO:0007669"/>
    <property type="project" value="InterPro"/>
</dbReference>
<dbReference type="AlphaFoldDB" id="A0A814L903"/>
<evidence type="ECO:0000313" key="2">
    <source>
        <dbReference type="EMBL" id="CAF1061840.1"/>
    </source>
</evidence>
<reference evidence="2" key="1">
    <citation type="submission" date="2021-02" db="EMBL/GenBank/DDBJ databases">
        <authorList>
            <person name="Nowell W R."/>
        </authorList>
    </citation>
    <scope>NUCLEOTIDE SEQUENCE</scope>
    <source>
        <strain evidence="2">Ploen Becks lab</strain>
    </source>
</reference>
<protein>
    <recommendedName>
        <fullName evidence="1">Integrase catalytic domain-containing protein</fullName>
    </recommendedName>
</protein>
<gene>
    <name evidence="2" type="ORF">OXX778_LOCUS19321</name>
</gene>
<dbReference type="PROSITE" id="PS50994">
    <property type="entry name" value="INTEGRASE"/>
    <property type="match status" value="1"/>
</dbReference>
<dbReference type="InterPro" id="IPR050951">
    <property type="entry name" value="Retrovirus_Pol_polyprotein"/>
</dbReference>
<dbReference type="Proteomes" id="UP000663879">
    <property type="component" value="Unassembled WGS sequence"/>
</dbReference>
<dbReference type="EMBL" id="CAJNOC010005779">
    <property type="protein sequence ID" value="CAF1061840.1"/>
    <property type="molecule type" value="Genomic_DNA"/>
</dbReference>
<dbReference type="Gene3D" id="3.30.420.10">
    <property type="entry name" value="Ribonuclease H-like superfamily/Ribonuclease H"/>
    <property type="match status" value="1"/>
</dbReference>
<accession>A0A814L903</accession>
<dbReference type="GO" id="GO:0015074">
    <property type="term" value="P:DNA integration"/>
    <property type="evidence" value="ECO:0007669"/>
    <property type="project" value="InterPro"/>
</dbReference>
<dbReference type="FunFam" id="3.30.420.10:FF:000032">
    <property type="entry name" value="Retrovirus-related Pol polyprotein from transposon 297-like Protein"/>
    <property type="match status" value="1"/>
</dbReference>
<keyword evidence="3" id="KW-1185">Reference proteome</keyword>
<dbReference type="InterPro" id="IPR036397">
    <property type="entry name" value="RNaseH_sf"/>
</dbReference>
<comment type="caution">
    <text evidence="2">The sequence shown here is derived from an EMBL/GenBank/DDBJ whole genome shotgun (WGS) entry which is preliminary data.</text>
</comment>
<dbReference type="InterPro" id="IPR001584">
    <property type="entry name" value="Integrase_cat-core"/>
</dbReference>
<proteinExistence type="predicted"/>
<sequence length="176" mass="20692">MRENYYLKLFKIKWAVAFAIENIEAKKVAKIFIQEIVTRHSAPGKLLSDQGRQFMSKLIKEICEYMKTNKLSTTPYHPKTNGLTERFNKTLCQILASYSNEHQSDWDEYINVALFAYRVSQQEKTLKTPFEVLYGRTPRLPTEVDKNADIQVKNFDKLWKETSEETSKITTRSIRK</sequence>